<dbReference type="OrthoDB" id="4229919at2"/>
<dbReference type="InterPro" id="IPR021449">
    <property type="entry name" value="DUF3099"/>
</dbReference>
<accession>A0A1B9N930</accession>
<keyword evidence="2" id="KW-1133">Transmembrane helix</keyword>
<organism evidence="3 4">
    <name type="scientific">Microbacterium sediminis</name>
    <dbReference type="NCBI Taxonomy" id="904291"/>
    <lineage>
        <taxon>Bacteria</taxon>
        <taxon>Bacillati</taxon>
        <taxon>Actinomycetota</taxon>
        <taxon>Actinomycetes</taxon>
        <taxon>Micrococcales</taxon>
        <taxon>Microbacteriaceae</taxon>
        <taxon>Microbacterium</taxon>
    </lineage>
</organism>
<proteinExistence type="predicted"/>
<evidence type="ECO:0000313" key="4">
    <source>
        <dbReference type="Proteomes" id="UP000093355"/>
    </source>
</evidence>
<name>A0A1B9N930_9MICO</name>
<feature type="compositionally biased region" description="Basic and acidic residues" evidence="1">
    <location>
        <begin position="92"/>
        <end position="105"/>
    </location>
</feature>
<keyword evidence="2" id="KW-0812">Transmembrane</keyword>
<dbReference type="AlphaFoldDB" id="A0A1B9N930"/>
<feature type="transmembrane region" description="Helical" evidence="2">
    <location>
        <begin position="38"/>
        <end position="59"/>
    </location>
</feature>
<dbReference type="Pfam" id="PF11298">
    <property type="entry name" value="DUF3099"/>
    <property type="match status" value="1"/>
</dbReference>
<comment type="caution">
    <text evidence="3">The sequence shown here is derived from an EMBL/GenBank/DDBJ whole genome shotgun (WGS) entry which is preliminary data.</text>
</comment>
<dbReference type="STRING" id="904291.A7J15_09200"/>
<evidence type="ECO:0000256" key="2">
    <source>
        <dbReference type="SAM" id="Phobius"/>
    </source>
</evidence>
<sequence length="105" mass="11276">MAPEDDENLRIRNYLLTMAVRLVCIILCAVVVPYGWHTALFAVGAIALPYIAVVIANAASGRRVTTAENPTLAQLEAPPAAPEDDAPTVIRIAERPAPRPEDETS</sequence>
<keyword evidence="4" id="KW-1185">Reference proteome</keyword>
<reference evidence="3 4" key="1">
    <citation type="submission" date="2016-05" db="EMBL/GenBank/DDBJ databases">
        <authorList>
            <person name="Lavstsen T."/>
            <person name="Jespersen J.S."/>
        </authorList>
    </citation>
    <scope>NUCLEOTIDE SEQUENCE [LARGE SCALE GENOMIC DNA]</scope>
    <source>
        <strain evidence="3 4">YLB-01</strain>
    </source>
</reference>
<feature type="region of interest" description="Disordered" evidence="1">
    <location>
        <begin position="70"/>
        <end position="105"/>
    </location>
</feature>
<evidence type="ECO:0000256" key="1">
    <source>
        <dbReference type="SAM" id="MobiDB-lite"/>
    </source>
</evidence>
<dbReference type="Proteomes" id="UP000093355">
    <property type="component" value="Unassembled WGS sequence"/>
</dbReference>
<feature type="transmembrane region" description="Helical" evidence="2">
    <location>
        <begin position="12"/>
        <end position="32"/>
    </location>
</feature>
<evidence type="ECO:0000313" key="3">
    <source>
        <dbReference type="EMBL" id="OCG73112.1"/>
    </source>
</evidence>
<keyword evidence="2" id="KW-0472">Membrane</keyword>
<protein>
    <submittedName>
        <fullName evidence="3">Uncharacterized protein</fullName>
    </submittedName>
</protein>
<dbReference type="EMBL" id="LXMD01000027">
    <property type="protein sequence ID" value="OCG73112.1"/>
    <property type="molecule type" value="Genomic_DNA"/>
</dbReference>
<gene>
    <name evidence="3" type="ORF">A7J15_09200</name>
</gene>